<dbReference type="InterPro" id="IPR012999">
    <property type="entry name" value="Pyr_OxRdtase_I_AS"/>
</dbReference>
<evidence type="ECO:0000256" key="1">
    <source>
        <dbReference type="ARBA" id="ARBA00001938"/>
    </source>
</evidence>
<dbReference type="FunFam" id="2.40.50.100:FF:000009">
    <property type="entry name" value="Acetyltransferase component of pyruvate dehydrogenase complex"/>
    <property type="match status" value="2"/>
</dbReference>
<reference evidence="15 16" key="1">
    <citation type="submission" date="2014-03" db="EMBL/GenBank/DDBJ databases">
        <title>Draft Genome Sequences of Four Burkholderia Strains.</title>
        <authorList>
            <person name="Liu X.Y."/>
            <person name="Li C.X."/>
            <person name="Xu J.H."/>
        </authorList>
    </citation>
    <scope>NUCLEOTIDE SEQUENCE [LARGE SCALE GENOMIC DNA]</scope>
    <source>
        <strain evidence="15 16">DSM 50014</strain>
    </source>
</reference>
<dbReference type="InterPro" id="IPR023753">
    <property type="entry name" value="FAD/NAD-binding_dom"/>
</dbReference>
<evidence type="ECO:0000256" key="11">
    <source>
        <dbReference type="ARBA" id="ARBA00049187"/>
    </source>
</evidence>
<dbReference type="CDD" id="cd06849">
    <property type="entry name" value="lipoyl_domain"/>
    <property type="match status" value="2"/>
</dbReference>
<dbReference type="InterPro" id="IPR004099">
    <property type="entry name" value="Pyr_nucl-diS_OxRdtase_dimer"/>
</dbReference>
<comment type="catalytic activity">
    <reaction evidence="11 12">
        <text>N(6)-[(R)-dihydrolipoyl]-L-lysyl-[protein] + NAD(+) = N(6)-[(R)-lipoyl]-L-lysyl-[protein] + NADH + H(+)</text>
        <dbReference type="Rhea" id="RHEA:15045"/>
        <dbReference type="Rhea" id="RHEA-COMP:10474"/>
        <dbReference type="Rhea" id="RHEA-COMP:10475"/>
        <dbReference type="ChEBI" id="CHEBI:15378"/>
        <dbReference type="ChEBI" id="CHEBI:57540"/>
        <dbReference type="ChEBI" id="CHEBI:57945"/>
        <dbReference type="ChEBI" id="CHEBI:83099"/>
        <dbReference type="ChEBI" id="CHEBI:83100"/>
        <dbReference type="EC" id="1.8.1.4"/>
    </reaction>
</comment>
<protein>
    <recommendedName>
        <fullName evidence="3 12">Dihydrolipoyl dehydrogenase</fullName>
        <ecNumber evidence="3 12">1.8.1.4</ecNumber>
    </recommendedName>
</protein>
<dbReference type="Gene3D" id="3.50.50.60">
    <property type="entry name" value="FAD/NAD(P)-binding domain"/>
    <property type="match status" value="2"/>
</dbReference>
<dbReference type="Pfam" id="PF07992">
    <property type="entry name" value="Pyr_redox_2"/>
    <property type="match status" value="1"/>
</dbReference>
<dbReference type="SUPFAM" id="SSF51905">
    <property type="entry name" value="FAD/NAD(P)-binding domain"/>
    <property type="match status" value="1"/>
</dbReference>
<keyword evidence="7 12" id="KW-0560">Oxidoreductase</keyword>
<sequence>MPDIGDFSDVDVIEVNIKPGDAIEKEQGVITLETDKATMEVPSDVAGTVKELKVKAGDKVSQGSVIAMVETAEAGATAKPAEAPKAPAAAQTAQAKPSGGGTQEVKVPDIGDFKDIPVIEVHVKPGDTVEKEQSLVTLESDKATMDVPSPAAGTVKELKVKVGDNVSEGVVILTLEGAGGGAGEAAPKAQAPAPQPEKAAAPAPKAGSYSGAADIECDMVVIGAGPGGYSAAFRSADLGMKTVLVERYATLGGVCLNVGCIPSKALLHTALLLDETKALEHHGITFGQPSIDLDKLRGFKEGVVKKLTGGLAGMAKARKVEVVTGVGSFVDPNHLEVQTESGKKVVKFKKAIIAAGSQAVKLPFMPEDPRVVDSTGALELRQIPKRMLVVGGGIIGLEMATVYASLGAEIHVVEMLDGLMLGADRDLVKVWEKYNAKRFANVMLKTKTTKAEAKEDGIWVSFEGEKAPAEAQRYDLVLVAVGRSPNGGKIGADKAGVAVTERGFINVDKQMRTNVEHIFAIGDLVGQPMLAHKAVHEAHVAAEAAHGEKAYFDAMQIPSVAYTDPEVAWAGKTEDECKAQGIKYGKAVFPWAASGRAIANGRDEGFTKLIFDEETHRVIGGGIVGLNAGDLISEVCLAVEMGADATDIGKTIHPHPTLGESIGMAAELYEGVCTDLPPQRKK</sequence>
<keyword evidence="8 12" id="KW-0520">NAD</keyword>
<dbReference type="PRINTS" id="PR00368">
    <property type="entry name" value="FADPNR"/>
</dbReference>
<keyword evidence="10 12" id="KW-0676">Redox-active center</keyword>
<evidence type="ECO:0000256" key="7">
    <source>
        <dbReference type="ARBA" id="ARBA00023002"/>
    </source>
</evidence>
<feature type="compositionally biased region" description="Low complexity" evidence="13">
    <location>
        <begin position="78"/>
        <end position="96"/>
    </location>
</feature>
<evidence type="ECO:0000259" key="14">
    <source>
        <dbReference type="PROSITE" id="PS50968"/>
    </source>
</evidence>
<gene>
    <name evidence="15" type="ORF">BG61_38550</name>
</gene>
<feature type="domain" description="Lipoyl-binding" evidence="14">
    <location>
        <begin position="1"/>
        <end position="70"/>
    </location>
</feature>
<evidence type="ECO:0000256" key="9">
    <source>
        <dbReference type="ARBA" id="ARBA00023157"/>
    </source>
</evidence>
<dbReference type="InterPro" id="IPR036188">
    <property type="entry name" value="FAD/NAD-bd_sf"/>
</dbReference>
<comment type="caution">
    <text evidence="15">The sequence shown here is derived from an EMBL/GenBank/DDBJ whole genome shotgun (WGS) entry which is preliminary data.</text>
</comment>
<dbReference type="GO" id="GO:0004148">
    <property type="term" value="F:dihydrolipoyl dehydrogenase (NADH) activity"/>
    <property type="evidence" value="ECO:0007669"/>
    <property type="project" value="UniProtKB-EC"/>
</dbReference>
<dbReference type="GO" id="GO:0006103">
    <property type="term" value="P:2-oxoglutarate metabolic process"/>
    <property type="evidence" value="ECO:0007669"/>
    <property type="project" value="TreeGrafter"/>
</dbReference>
<dbReference type="SUPFAM" id="SSF51230">
    <property type="entry name" value="Single hybrid motif"/>
    <property type="match status" value="2"/>
</dbReference>
<dbReference type="InterPro" id="IPR011053">
    <property type="entry name" value="Single_hybrid_motif"/>
</dbReference>
<dbReference type="AlphaFoldDB" id="A0A069PS29"/>
<feature type="compositionally biased region" description="Low complexity" evidence="13">
    <location>
        <begin position="184"/>
        <end position="205"/>
    </location>
</feature>
<feature type="region of interest" description="Disordered" evidence="13">
    <location>
        <begin position="78"/>
        <end position="105"/>
    </location>
</feature>
<dbReference type="Gene3D" id="3.30.390.30">
    <property type="match status" value="1"/>
</dbReference>
<evidence type="ECO:0000256" key="4">
    <source>
        <dbReference type="ARBA" id="ARBA00022630"/>
    </source>
</evidence>
<proteinExistence type="inferred from homology"/>
<dbReference type="EC" id="1.8.1.4" evidence="3 12"/>
<evidence type="ECO:0000256" key="2">
    <source>
        <dbReference type="ARBA" id="ARBA00007532"/>
    </source>
</evidence>
<keyword evidence="6 12" id="KW-0274">FAD</keyword>
<dbReference type="Pfam" id="PF00364">
    <property type="entry name" value="Biotin_lipoyl"/>
    <property type="match status" value="2"/>
</dbReference>
<keyword evidence="5" id="KW-0450">Lipoyl</keyword>
<dbReference type="FunFam" id="3.30.390.30:FF:000001">
    <property type="entry name" value="Dihydrolipoyl dehydrogenase"/>
    <property type="match status" value="1"/>
</dbReference>
<organism evidence="15 16">
    <name type="scientific">Caballeronia glathei</name>
    <dbReference type="NCBI Taxonomy" id="60547"/>
    <lineage>
        <taxon>Bacteria</taxon>
        <taxon>Pseudomonadati</taxon>
        <taxon>Pseudomonadota</taxon>
        <taxon>Betaproteobacteria</taxon>
        <taxon>Burkholderiales</taxon>
        <taxon>Burkholderiaceae</taxon>
        <taxon>Caballeronia</taxon>
    </lineage>
</organism>
<dbReference type="InterPro" id="IPR000089">
    <property type="entry name" value="Biotin_lipoyl"/>
</dbReference>
<dbReference type="PANTHER" id="PTHR22912">
    <property type="entry name" value="DISULFIDE OXIDOREDUCTASE"/>
    <property type="match status" value="1"/>
</dbReference>
<name>A0A069PS29_9BURK</name>
<dbReference type="PRINTS" id="PR00411">
    <property type="entry name" value="PNDRDTASEI"/>
</dbReference>
<evidence type="ECO:0000256" key="13">
    <source>
        <dbReference type="SAM" id="MobiDB-lite"/>
    </source>
</evidence>
<evidence type="ECO:0000256" key="10">
    <source>
        <dbReference type="ARBA" id="ARBA00023284"/>
    </source>
</evidence>
<comment type="miscellaneous">
    <text evidence="12">The active site is a redox-active disulfide bond.</text>
</comment>
<dbReference type="PROSITE" id="PS00189">
    <property type="entry name" value="LIPOYL"/>
    <property type="match status" value="2"/>
</dbReference>
<evidence type="ECO:0000313" key="15">
    <source>
        <dbReference type="EMBL" id="KDR43425.1"/>
    </source>
</evidence>
<keyword evidence="16" id="KW-1185">Reference proteome</keyword>
<comment type="similarity">
    <text evidence="2 12">Belongs to the class-I pyridine nucleotide-disulfide oxidoreductase family.</text>
</comment>
<dbReference type="Gene3D" id="2.40.50.100">
    <property type="match status" value="2"/>
</dbReference>
<dbReference type="Pfam" id="PF02852">
    <property type="entry name" value="Pyr_redox_dim"/>
    <property type="match status" value="1"/>
</dbReference>
<dbReference type="InterPro" id="IPR003016">
    <property type="entry name" value="2-oxoA_DH_lipoyl-BS"/>
</dbReference>
<dbReference type="InterPro" id="IPR016156">
    <property type="entry name" value="FAD/NAD-linked_Rdtase_dimer_sf"/>
</dbReference>
<evidence type="ECO:0000256" key="5">
    <source>
        <dbReference type="ARBA" id="ARBA00022823"/>
    </source>
</evidence>
<evidence type="ECO:0000313" key="16">
    <source>
        <dbReference type="Proteomes" id="UP000027466"/>
    </source>
</evidence>
<feature type="domain" description="Lipoyl-binding" evidence="14">
    <location>
        <begin position="102"/>
        <end position="176"/>
    </location>
</feature>
<dbReference type="InterPro" id="IPR006258">
    <property type="entry name" value="Lipoamide_DH"/>
</dbReference>
<dbReference type="GO" id="GO:0050660">
    <property type="term" value="F:flavin adenine dinucleotide binding"/>
    <property type="evidence" value="ECO:0007669"/>
    <property type="project" value="InterPro"/>
</dbReference>
<dbReference type="PROSITE" id="PS00076">
    <property type="entry name" value="PYRIDINE_REDOX_1"/>
    <property type="match status" value="1"/>
</dbReference>
<dbReference type="SUPFAM" id="SSF55424">
    <property type="entry name" value="FAD/NAD-linked reductases, dimerisation (C-terminal) domain"/>
    <property type="match status" value="1"/>
</dbReference>
<evidence type="ECO:0000256" key="3">
    <source>
        <dbReference type="ARBA" id="ARBA00012608"/>
    </source>
</evidence>
<evidence type="ECO:0000256" key="8">
    <source>
        <dbReference type="ARBA" id="ARBA00023027"/>
    </source>
</evidence>
<comment type="cofactor">
    <cofactor evidence="12">
        <name>FAD</name>
        <dbReference type="ChEBI" id="CHEBI:57692"/>
    </cofactor>
    <text evidence="12">Binds 1 FAD per subunit.</text>
</comment>
<keyword evidence="4 12" id="KW-0285">Flavoprotein</keyword>
<dbReference type="Proteomes" id="UP000027466">
    <property type="component" value="Unassembled WGS sequence"/>
</dbReference>
<keyword evidence="9" id="KW-1015">Disulfide bond</keyword>
<dbReference type="NCBIfam" id="TIGR01350">
    <property type="entry name" value="lipoamide_DH"/>
    <property type="match status" value="1"/>
</dbReference>
<feature type="region of interest" description="Disordered" evidence="13">
    <location>
        <begin position="182"/>
        <end position="205"/>
    </location>
</feature>
<dbReference type="STRING" id="60547.GCA_000751215_05523"/>
<evidence type="ECO:0000256" key="12">
    <source>
        <dbReference type="RuleBase" id="RU003692"/>
    </source>
</evidence>
<comment type="cofactor">
    <cofactor evidence="1">
        <name>(R)-lipoate</name>
        <dbReference type="ChEBI" id="CHEBI:83088"/>
    </cofactor>
</comment>
<dbReference type="InterPro" id="IPR050151">
    <property type="entry name" value="Class-I_Pyr_Nuc-Dis_Oxidored"/>
</dbReference>
<accession>A0A069PS29</accession>
<dbReference type="PANTHER" id="PTHR22912:SF160">
    <property type="entry name" value="DIHYDROLIPOYL DEHYDROGENASE"/>
    <property type="match status" value="1"/>
</dbReference>
<dbReference type="PROSITE" id="PS50968">
    <property type="entry name" value="BIOTINYL_LIPOYL"/>
    <property type="match status" value="2"/>
</dbReference>
<evidence type="ECO:0000256" key="6">
    <source>
        <dbReference type="ARBA" id="ARBA00022827"/>
    </source>
</evidence>
<dbReference type="EMBL" id="JFHC01000008">
    <property type="protein sequence ID" value="KDR43425.1"/>
    <property type="molecule type" value="Genomic_DNA"/>
</dbReference>